<feature type="transmembrane region" description="Helical" evidence="9">
    <location>
        <begin position="185"/>
        <end position="204"/>
    </location>
</feature>
<dbReference type="EMBL" id="JAUTWS010000014">
    <property type="protein sequence ID" value="MDO9709909.1"/>
    <property type="molecule type" value="Genomic_DNA"/>
</dbReference>
<keyword evidence="5" id="KW-0029">Amino-acid transport</keyword>
<feature type="transmembrane region" description="Helical" evidence="9">
    <location>
        <begin position="65"/>
        <end position="84"/>
    </location>
</feature>
<keyword evidence="4 9" id="KW-0812">Transmembrane</keyword>
<dbReference type="Pfam" id="PF02653">
    <property type="entry name" value="BPD_transp_2"/>
    <property type="match status" value="1"/>
</dbReference>
<gene>
    <name evidence="10" type="ORF">Q7A36_16270</name>
</gene>
<keyword evidence="7 9" id="KW-0472">Membrane</keyword>
<evidence type="ECO:0000313" key="10">
    <source>
        <dbReference type="EMBL" id="MDO9709909.1"/>
    </source>
</evidence>
<feature type="transmembrane region" description="Helical" evidence="9">
    <location>
        <begin position="15"/>
        <end position="36"/>
    </location>
</feature>
<feature type="transmembrane region" description="Helical" evidence="9">
    <location>
        <begin position="258"/>
        <end position="276"/>
    </location>
</feature>
<keyword evidence="6 9" id="KW-1133">Transmembrane helix</keyword>
<evidence type="ECO:0000256" key="2">
    <source>
        <dbReference type="ARBA" id="ARBA00022448"/>
    </source>
</evidence>
<keyword evidence="2" id="KW-0813">Transport</keyword>
<dbReference type="InterPro" id="IPR052157">
    <property type="entry name" value="BCAA_transport_permease"/>
</dbReference>
<name>A0ABT9E1A7_9PROT</name>
<protein>
    <submittedName>
        <fullName evidence="10">Branched-chain amino acid ABC transporter permease</fullName>
    </submittedName>
</protein>
<proteinExistence type="inferred from homology"/>
<evidence type="ECO:0000256" key="1">
    <source>
        <dbReference type="ARBA" id="ARBA00004651"/>
    </source>
</evidence>
<sequence length="288" mass="30020">MFAEAFSIAWQFADVFAFLVLSAAGLAIVFGMMGIINMAHGEFIMCGAYVTAAGVQVGLPLPLAMLLGTVAAAIAGVVVERLVVRHLYRRPLDSLLATWGLSLIVTQGLLILVGSSFPGIGTPPGSFTIGEYSFAAYRLVLFGGAVAVLAFLWWLFLRTRFGILARATMQNAAMARALGARTDRIYALSFGLGAGLAGFCGALYAPTMTLIPTMGVTFIVESFVTVVVGGANVLLGTAPAGLMLAAVRTTLNAGYGQIAGQIGMLLAVILIIRVLPEGISGWLARRGA</sequence>
<evidence type="ECO:0000256" key="4">
    <source>
        <dbReference type="ARBA" id="ARBA00022692"/>
    </source>
</evidence>
<evidence type="ECO:0000256" key="3">
    <source>
        <dbReference type="ARBA" id="ARBA00022475"/>
    </source>
</evidence>
<keyword evidence="3" id="KW-1003">Cell membrane</keyword>
<evidence type="ECO:0000256" key="5">
    <source>
        <dbReference type="ARBA" id="ARBA00022970"/>
    </source>
</evidence>
<dbReference type="PANTHER" id="PTHR11795:SF447">
    <property type="entry name" value="ABC TRANSPORTER PERMEASE PROTEIN"/>
    <property type="match status" value="1"/>
</dbReference>
<comment type="similarity">
    <text evidence="8">Belongs to the binding-protein-dependent transport system permease family. LivHM subfamily.</text>
</comment>
<accession>A0ABT9E1A7</accession>
<evidence type="ECO:0000256" key="9">
    <source>
        <dbReference type="SAM" id="Phobius"/>
    </source>
</evidence>
<organism evidence="10 11">
    <name type="scientific">Paracraurococcus lichenis</name>
    <dbReference type="NCBI Taxonomy" id="3064888"/>
    <lineage>
        <taxon>Bacteria</taxon>
        <taxon>Pseudomonadati</taxon>
        <taxon>Pseudomonadota</taxon>
        <taxon>Alphaproteobacteria</taxon>
        <taxon>Acetobacterales</taxon>
        <taxon>Roseomonadaceae</taxon>
        <taxon>Paracraurococcus</taxon>
    </lineage>
</organism>
<dbReference type="InterPro" id="IPR001851">
    <property type="entry name" value="ABC_transp_permease"/>
</dbReference>
<dbReference type="RefSeq" id="WP_305104776.1">
    <property type="nucleotide sequence ID" value="NZ_JAUTWS010000014.1"/>
</dbReference>
<evidence type="ECO:0000256" key="8">
    <source>
        <dbReference type="ARBA" id="ARBA00037998"/>
    </source>
</evidence>
<dbReference type="Proteomes" id="UP001243009">
    <property type="component" value="Unassembled WGS sequence"/>
</dbReference>
<feature type="transmembrane region" description="Helical" evidence="9">
    <location>
        <begin position="135"/>
        <end position="156"/>
    </location>
</feature>
<keyword evidence="11" id="KW-1185">Reference proteome</keyword>
<evidence type="ECO:0000313" key="11">
    <source>
        <dbReference type="Proteomes" id="UP001243009"/>
    </source>
</evidence>
<comment type="caution">
    <text evidence="10">The sequence shown here is derived from an EMBL/GenBank/DDBJ whole genome shotgun (WGS) entry which is preliminary data.</text>
</comment>
<comment type="subcellular location">
    <subcellularLocation>
        <location evidence="1">Cell membrane</location>
        <topology evidence="1">Multi-pass membrane protein</topology>
    </subcellularLocation>
</comment>
<reference evidence="10 11" key="1">
    <citation type="submission" date="2023-08" db="EMBL/GenBank/DDBJ databases">
        <title>The draft genome sequence of Paracraurococcus sp. LOR1-02.</title>
        <authorList>
            <person name="Kingkaew E."/>
            <person name="Tanasupawat S."/>
        </authorList>
    </citation>
    <scope>NUCLEOTIDE SEQUENCE [LARGE SCALE GENOMIC DNA]</scope>
    <source>
        <strain evidence="10 11">LOR1-02</strain>
    </source>
</reference>
<dbReference type="PANTHER" id="PTHR11795">
    <property type="entry name" value="BRANCHED-CHAIN AMINO ACID TRANSPORT SYSTEM PERMEASE PROTEIN LIVH"/>
    <property type="match status" value="1"/>
</dbReference>
<dbReference type="CDD" id="cd06582">
    <property type="entry name" value="TM_PBP1_LivH_like"/>
    <property type="match status" value="1"/>
</dbReference>
<feature type="transmembrane region" description="Helical" evidence="9">
    <location>
        <begin position="96"/>
        <end position="115"/>
    </location>
</feature>
<feature type="transmembrane region" description="Helical" evidence="9">
    <location>
        <begin position="224"/>
        <end position="246"/>
    </location>
</feature>
<evidence type="ECO:0000256" key="7">
    <source>
        <dbReference type="ARBA" id="ARBA00023136"/>
    </source>
</evidence>
<evidence type="ECO:0000256" key="6">
    <source>
        <dbReference type="ARBA" id="ARBA00022989"/>
    </source>
</evidence>